<dbReference type="RefSeq" id="XP_031016220.1">
    <property type="nucleotide sequence ID" value="XM_031159723.1"/>
</dbReference>
<reference evidence="1 2" key="1">
    <citation type="submission" date="2018-06" db="EMBL/GenBank/DDBJ databases">
        <title>Fusarium incarnatum-equiseti species complex species 28.</title>
        <authorList>
            <person name="Gardiner D.M."/>
        </authorList>
    </citation>
    <scope>NUCLEOTIDE SEQUENCE [LARGE SCALE GENOMIC DNA]</scope>
    <source>
        <strain evidence="1 2">FIESC_28</strain>
    </source>
</reference>
<dbReference type="AlphaFoldDB" id="A0A366RSE5"/>
<organism evidence="1 2">
    <name type="scientific">Fusarium coffeatum</name>
    <dbReference type="NCBI Taxonomy" id="231269"/>
    <lineage>
        <taxon>Eukaryota</taxon>
        <taxon>Fungi</taxon>
        <taxon>Dikarya</taxon>
        <taxon>Ascomycota</taxon>
        <taxon>Pezizomycotina</taxon>
        <taxon>Sordariomycetes</taxon>
        <taxon>Hypocreomycetidae</taxon>
        <taxon>Hypocreales</taxon>
        <taxon>Nectriaceae</taxon>
        <taxon>Fusarium</taxon>
        <taxon>Fusarium incarnatum-equiseti species complex</taxon>
    </lineage>
</organism>
<sequence length="88" mass="9942">MAIPRWRLETTLEKESAHMEFPGADIFLYSVKHWEDLTAGEGGRLGRLSDALIKDAAANKKCRDLITMDGKHRFEDSPINDLTLRLGT</sequence>
<gene>
    <name evidence="1" type="ORF">FIESC28_05578</name>
</gene>
<evidence type="ECO:0000313" key="1">
    <source>
        <dbReference type="EMBL" id="RBR19468.1"/>
    </source>
</evidence>
<dbReference type="EMBL" id="QKXC01000114">
    <property type="protein sequence ID" value="RBR19468.1"/>
    <property type="molecule type" value="Genomic_DNA"/>
</dbReference>
<keyword evidence="2" id="KW-1185">Reference proteome</keyword>
<dbReference type="GeneID" id="41995019"/>
<comment type="caution">
    <text evidence="1">The sequence shown here is derived from an EMBL/GenBank/DDBJ whole genome shotgun (WGS) entry which is preliminary data.</text>
</comment>
<proteinExistence type="predicted"/>
<dbReference type="Proteomes" id="UP000253153">
    <property type="component" value="Unassembled WGS sequence"/>
</dbReference>
<protein>
    <submittedName>
        <fullName evidence="1">Uncharacterized protein</fullName>
    </submittedName>
</protein>
<accession>A0A366RSE5</accession>
<evidence type="ECO:0000313" key="2">
    <source>
        <dbReference type="Proteomes" id="UP000253153"/>
    </source>
</evidence>
<dbReference type="OrthoDB" id="10279522at2759"/>
<name>A0A366RSE5_9HYPO</name>